<protein>
    <recommendedName>
        <fullName evidence="4">DUF1772 domain-containing protein</fullName>
    </recommendedName>
</protein>
<comment type="caution">
    <text evidence="2">The sequence shown here is derived from an EMBL/GenBank/DDBJ whole genome shotgun (WGS) entry which is preliminary data.</text>
</comment>
<keyword evidence="1" id="KW-1133">Transmembrane helix</keyword>
<dbReference type="AlphaFoldDB" id="A0A8H9KTN5"/>
<accession>A0A8H9KTN5</accession>
<evidence type="ECO:0000313" key="2">
    <source>
        <dbReference type="EMBL" id="GGB75431.1"/>
    </source>
</evidence>
<name>A0A8H9KTN5_9MICO</name>
<gene>
    <name evidence="2" type="ORF">GCM10011314_13720</name>
</gene>
<keyword evidence="1" id="KW-0472">Membrane</keyword>
<feature type="transmembrane region" description="Helical" evidence="1">
    <location>
        <begin position="75"/>
        <end position="98"/>
    </location>
</feature>
<keyword evidence="1" id="KW-0812">Transmembrane</keyword>
<dbReference type="Proteomes" id="UP000628079">
    <property type="component" value="Unassembled WGS sequence"/>
</dbReference>
<feature type="transmembrane region" description="Helical" evidence="1">
    <location>
        <begin position="6"/>
        <end position="30"/>
    </location>
</feature>
<reference evidence="2" key="1">
    <citation type="journal article" date="2014" name="Int. J. Syst. Evol. Microbiol.">
        <title>Complete genome sequence of Corynebacterium casei LMG S-19264T (=DSM 44701T), isolated from a smear-ripened cheese.</title>
        <authorList>
            <consortium name="US DOE Joint Genome Institute (JGI-PGF)"/>
            <person name="Walter F."/>
            <person name="Albersmeier A."/>
            <person name="Kalinowski J."/>
            <person name="Ruckert C."/>
        </authorList>
    </citation>
    <scope>NUCLEOTIDE SEQUENCE</scope>
    <source>
        <strain evidence="2">CGMCC 1.10749</strain>
    </source>
</reference>
<proteinExistence type="predicted"/>
<reference evidence="2" key="2">
    <citation type="submission" date="2020-09" db="EMBL/GenBank/DDBJ databases">
        <authorList>
            <person name="Sun Q."/>
            <person name="Zhou Y."/>
        </authorList>
    </citation>
    <scope>NUCLEOTIDE SEQUENCE</scope>
    <source>
        <strain evidence="2">CGMCC 1.10749</strain>
    </source>
</reference>
<sequence>MTGAASWLVLASGAHLGFQLTVTLVVYPALADVGPGRWARAHDAHSRRITPVVAVVYVGLLAAVAAALLAGPVSIGTLVAAAGAGWSMLLTAVGAAPLHGRLGRGHDEGLVRRLLGVDRLRLIGAVVGAAGAVAAL</sequence>
<evidence type="ECO:0000256" key="1">
    <source>
        <dbReference type="SAM" id="Phobius"/>
    </source>
</evidence>
<organism evidence="2 3">
    <name type="scientific">Knoellia flava</name>
    <dbReference type="NCBI Taxonomy" id="913969"/>
    <lineage>
        <taxon>Bacteria</taxon>
        <taxon>Bacillati</taxon>
        <taxon>Actinomycetota</taxon>
        <taxon>Actinomycetes</taxon>
        <taxon>Micrococcales</taxon>
        <taxon>Intrasporangiaceae</taxon>
        <taxon>Knoellia</taxon>
    </lineage>
</organism>
<evidence type="ECO:0000313" key="3">
    <source>
        <dbReference type="Proteomes" id="UP000628079"/>
    </source>
</evidence>
<dbReference type="EMBL" id="BMEA01000001">
    <property type="protein sequence ID" value="GGB75431.1"/>
    <property type="molecule type" value="Genomic_DNA"/>
</dbReference>
<feature type="transmembrane region" description="Helical" evidence="1">
    <location>
        <begin position="51"/>
        <end position="69"/>
    </location>
</feature>
<evidence type="ECO:0008006" key="4">
    <source>
        <dbReference type="Google" id="ProtNLM"/>
    </source>
</evidence>
<dbReference type="RefSeq" id="WP_035949142.1">
    <property type="nucleotide sequence ID" value="NZ_BMEA01000001.1"/>
</dbReference>